<evidence type="ECO:0000313" key="4">
    <source>
        <dbReference type="EMBL" id="CAI9753218.1"/>
    </source>
</evidence>
<evidence type="ECO:0000256" key="3">
    <source>
        <dbReference type="PROSITE-ProRule" id="PRU00708"/>
    </source>
</evidence>
<sequence length="132" mass="14867">MLEQKMSPNLLTFNLLVCGQCKEGDIDRAFSLLRLMEEKNVVPDQLTCGALINALSERRVEKAYHIYCSLKKNGVNMSEVIYCTTLIDGFCKAEKNDFALTSFEGMSSEGFRPNSYTYNVLISGLCKEKKTT</sequence>
<evidence type="ECO:0000313" key="5">
    <source>
        <dbReference type="Proteomes" id="UP000834106"/>
    </source>
</evidence>
<dbReference type="PANTHER" id="PTHR46128">
    <property type="entry name" value="MITOCHONDRIAL GROUP I INTRON SPLICING FACTOR CCM1"/>
    <property type="match status" value="1"/>
</dbReference>
<dbReference type="Gene3D" id="1.25.40.10">
    <property type="entry name" value="Tetratricopeptide repeat domain"/>
    <property type="match status" value="2"/>
</dbReference>
<feature type="repeat" description="PPR" evidence="3">
    <location>
        <begin position="9"/>
        <end position="43"/>
    </location>
</feature>
<dbReference type="NCBIfam" id="TIGR00756">
    <property type="entry name" value="PPR"/>
    <property type="match status" value="2"/>
</dbReference>
<gene>
    <name evidence="4" type="ORF">FPE_LOCUS649</name>
</gene>
<dbReference type="PROSITE" id="PS51375">
    <property type="entry name" value="PPR"/>
    <property type="match status" value="2"/>
</dbReference>
<name>A0AAD1YLJ0_9LAMI</name>
<comment type="similarity">
    <text evidence="1">Belongs to the PPR family. P subfamily.</text>
</comment>
<evidence type="ECO:0008006" key="6">
    <source>
        <dbReference type="Google" id="ProtNLM"/>
    </source>
</evidence>
<dbReference type="InterPro" id="IPR050872">
    <property type="entry name" value="PPR_P_subfamily"/>
</dbReference>
<dbReference type="PANTHER" id="PTHR46128:SF273">
    <property type="entry name" value="PENTACOTRIPEPTIDE-REPEAT REGION OF PRORP DOMAIN-CONTAINING PROTEIN"/>
    <property type="match status" value="1"/>
</dbReference>
<keyword evidence="5" id="KW-1185">Reference proteome</keyword>
<dbReference type="Pfam" id="PF13041">
    <property type="entry name" value="PPR_2"/>
    <property type="match status" value="2"/>
</dbReference>
<dbReference type="Proteomes" id="UP000834106">
    <property type="component" value="Chromosome 1"/>
</dbReference>
<keyword evidence="2" id="KW-0677">Repeat</keyword>
<proteinExistence type="inferred from homology"/>
<reference evidence="4" key="1">
    <citation type="submission" date="2023-05" db="EMBL/GenBank/DDBJ databases">
        <authorList>
            <person name="Huff M."/>
        </authorList>
    </citation>
    <scope>NUCLEOTIDE SEQUENCE</scope>
</reference>
<protein>
    <recommendedName>
        <fullName evidence="6">Pentatricopeptide repeat-containing protein</fullName>
    </recommendedName>
</protein>
<evidence type="ECO:0000256" key="1">
    <source>
        <dbReference type="ARBA" id="ARBA00007626"/>
    </source>
</evidence>
<organism evidence="4 5">
    <name type="scientific">Fraxinus pennsylvanica</name>
    <dbReference type="NCBI Taxonomy" id="56036"/>
    <lineage>
        <taxon>Eukaryota</taxon>
        <taxon>Viridiplantae</taxon>
        <taxon>Streptophyta</taxon>
        <taxon>Embryophyta</taxon>
        <taxon>Tracheophyta</taxon>
        <taxon>Spermatophyta</taxon>
        <taxon>Magnoliopsida</taxon>
        <taxon>eudicotyledons</taxon>
        <taxon>Gunneridae</taxon>
        <taxon>Pentapetalae</taxon>
        <taxon>asterids</taxon>
        <taxon>lamiids</taxon>
        <taxon>Lamiales</taxon>
        <taxon>Oleaceae</taxon>
        <taxon>Oleeae</taxon>
        <taxon>Fraxinus</taxon>
    </lineage>
</organism>
<dbReference type="InterPro" id="IPR002885">
    <property type="entry name" value="PPR_rpt"/>
</dbReference>
<feature type="repeat" description="PPR" evidence="3">
    <location>
        <begin position="79"/>
        <end position="113"/>
    </location>
</feature>
<evidence type="ECO:0000256" key="2">
    <source>
        <dbReference type="ARBA" id="ARBA00022737"/>
    </source>
</evidence>
<dbReference type="EMBL" id="OU503036">
    <property type="protein sequence ID" value="CAI9753218.1"/>
    <property type="molecule type" value="Genomic_DNA"/>
</dbReference>
<dbReference type="AlphaFoldDB" id="A0AAD1YLJ0"/>
<accession>A0AAD1YLJ0</accession>
<dbReference type="InterPro" id="IPR011990">
    <property type="entry name" value="TPR-like_helical_dom_sf"/>
</dbReference>